<organism evidence="3 4">
    <name type="scientific">Lentinus brumalis</name>
    <dbReference type="NCBI Taxonomy" id="2498619"/>
    <lineage>
        <taxon>Eukaryota</taxon>
        <taxon>Fungi</taxon>
        <taxon>Dikarya</taxon>
        <taxon>Basidiomycota</taxon>
        <taxon>Agaricomycotina</taxon>
        <taxon>Agaricomycetes</taxon>
        <taxon>Polyporales</taxon>
        <taxon>Polyporaceae</taxon>
        <taxon>Lentinus</taxon>
    </lineage>
</organism>
<keyword evidence="2" id="KW-0472">Membrane</keyword>
<evidence type="ECO:0000313" key="4">
    <source>
        <dbReference type="Proteomes" id="UP000256964"/>
    </source>
</evidence>
<evidence type="ECO:0000313" key="3">
    <source>
        <dbReference type="EMBL" id="RDX47905.1"/>
    </source>
</evidence>
<evidence type="ECO:0008006" key="5">
    <source>
        <dbReference type="Google" id="ProtNLM"/>
    </source>
</evidence>
<name>A0A371D5T7_9APHY</name>
<dbReference type="Proteomes" id="UP000256964">
    <property type="component" value="Unassembled WGS sequence"/>
</dbReference>
<keyword evidence="4" id="KW-1185">Reference proteome</keyword>
<accession>A0A371D5T7</accession>
<dbReference type="AlphaFoldDB" id="A0A371D5T7"/>
<proteinExistence type="predicted"/>
<feature type="transmembrane region" description="Helical" evidence="2">
    <location>
        <begin position="125"/>
        <end position="145"/>
    </location>
</feature>
<evidence type="ECO:0000256" key="2">
    <source>
        <dbReference type="SAM" id="Phobius"/>
    </source>
</evidence>
<feature type="transmembrane region" description="Helical" evidence="2">
    <location>
        <begin position="165"/>
        <end position="189"/>
    </location>
</feature>
<evidence type="ECO:0000256" key="1">
    <source>
        <dbReference type="SAM" id="MobiDB-lite"/>
    </source>
</evidence>
<keyword evidence="2" id="KW-1133">Transmembrane helix</keyword>
<dbReference type="EMBL" id="KZ857415">
    <property type="protein sequence ID" value="RDX47905.1"/>
    <property type="molecule type" value="Genomic_DNA"/>
</dbReference>
<feature type="transmembrane region" description="Helical" evidence="2">
    <location>
        <begin position="13"/>
        <end position="32"/>
    </location>
</feature>
<sequence length="495" mass="53769">MSNVQFSSVGMEILSSVIHLVGVSILSYMLGLKFKPSEITSLNLHHIPWARSLVLLNLVDSWAFLFSTGVLVHGAGMELSGTVCLLGILSCIIFYGTSKIFIYLFLAEKVLVVWNPHRRRYQSKVYVGCLALLLIYLGVIIYMILGRIALFRDDGACVIGLTRSASLALLIYDLCINVLLTSLFVWPLLKRDFGTRALRAVAIRTLWAAGVALTTSCINILVLTIMHGRQLAWVCLASCVSDVVINAIVLCWVTSGKHERGSEHSRELGSHPDSNVHLSSTLKHSASTSSDSAHNEQPPSTRSRFSKAFPRRSLVSSMSMSMSMSLPTHTCAPVPEAEVVPADQTDMQAHGVSFGSDCDTLASPISPVPEQPTGNGIEEVGATPVLRTPLLTYSSTMTRSGRNTLLSRHNAGPAAPARDEPSSWHAHPPTSSVSSPTARSSQGTRGLEITVTRETDVLTDDVGPVPRSARERRSRRCPGSSPGTSMNALERRWRV</sequence>
<feature type="compositionally biased region" description="Low complexity" evidence="1">
    <location>
        <begin position="277"/>
        <end position="292"/>
    </location>
</feature>
<feature type="transmembrane region" description="Helical" evidence="2">
    <location>
        <begin position="53"/>
        <end position="73"/>
    </location>
</feature>
<protein>
    <recommendedName>
        <fullName evidence="5">Transmembrane protein</fullName>
    </recommendedName>
</protein>
<dbReference type="PANTHER" id="PTHR38848">
    <property type="entry name" value="G-PROTEIN COUPLED RECEPTORS FAMILY 3 PROFILE DOMAIN-CONTAINING PROTEIN"/>
    <property type="match status" value="1"/>
</dbReference>
<feature type="transmembrane region" description="Helical" evidence="2">
    <location>
        <begin position="79"/>
        <end position="105"/>
    </location>
</feature>
<dbReference type="PANTHER" id="PTHR38848:SF3">
    <property type="entry name" value="G-PROTEIN COUPLED RECEPTORS FAMILY 3 PROFILE DOMAIN-CONTAINING PROTEIN"/>
    <property type="match status" value="1"/>
</dbReference>
<gene>
    <name evidence="3" type="ORF">OH76DRAFT_1484344</name>
</gene>
<feature type="compositionally biased region" description="Polar residues" evidence="1">
    <location>
        <begin position="398"/>
        <end position="407"/>
    </location>
</feature>
<dbReference type="OrthoDB" id="3210850at2759"/>
<keyword evidence="2" id="KW-0812">Transmembrane</keyword>
<reference evidence="3 4" key="1">
    <citation type="journal article" date="2018" name="Biotechnol. Biofuels">
        <title>Integrative visual omics of the white-rot fungus Polyporus brumalis exposes the biotechnological potential of its oxidative enzymes for delignifying raw plant biomass.</title>
        <authorList>
            <person name="Miyauchi S."/>
            <person name="Rancon A."/>
            <person name="Drula E."/>
            <person name="Hage H."/>
            <person name="Chaduli D."/>
            <person name="Favel A."/>
            <person name="Grisel S."/>
            <person name="Henrissat B."/>
            <person name="Herpoel-Gimbert I."/>
            <person name="Ruiz-Duenas F.J."/>
            <person name="Chevret D."/>
            <person name="Hainaut M."/>
            <person name="Lin J."/>
            <person name="Wang M."/>
            <person name="Pangilinan J."/>
            <person name="Lipzen A."/>
            <person name="Lesage-Meessen L."/>
            <person name="Navarro D."/>
            <person name="Riley R."/>
            <person name="Grigoriev I.V."/>
            <person name="Zhou S."/>
            <person name="Raouche S."/>
            <person name="Rosso M.N."/>
        </authorList>
    </citation>
    <scope>NUCLEOTIDE SEQUENCE [LARGE SCALE GENOMIC DNA]</scope>
    <source>
        <strain evidence="3 4">BRFM 1820</strain>
    </source>
</reference>
<feature type="transmembrane region" description="Helical" evidence="2">
    <location>
        <begin position="201"/>
        <end position="225"/>
    </location>
</feature>
<feature type="region of interest" description="Disordered" evidence="1">
    <location>
        <begin position="262"/>
        <end position="308"/>
    </location>
</feature>
<feature type="compositionally biased region" description="Low complexity" evidence="1">
    <location>
        <begin position="425"/>
        <end position="441"/>
    </location>
</feature>
<feature type="region of interest" description="Disordered" evidence="1">
    <location>
        <begin position="398"/>
        <end position="495"/>
    </location>
</feature>